<dbReference type="EMBL" id="CAIX01000007">
    <property type="protein sequence ID" value="CCI40248.1"/>
    <property type="molecule type" value="Genomic_DNA"/>
</dbReference>
<name>A0A024G1R0_9STRA</name>
<comment type="caution">
    <text evidence="1">The sequence shown here is derived from an EMBL/GenBank/DDBJ whole genome shotgun (WGS) entry which is preliminary data.</text>
</comment>
<keyword evidence="2" id="KW-1185">Reference proteome</keyword>
<sequence>MTQSEILIDIVPPRKFSRRVEGPLENSDARKTNVVIYSIPSLNPVALNPSGATQLGGIRSFLGQIEYIRIEHSFQDENIHFFVVDVFTSQDTDSVIPMNARQNAKMVNPMRYDERSPAYSVFHPYSSFHNLTRDMETLAKQHQHHAGCTTCDFCVQCVQYLRKTRHKPAFKLAYLSHVKKQRRILTAFLNEYVQVLANKCNRATPVAGCPAYEILPPRMKRFLTHDY</sequence>
<accession>A0A024G1R0</accession>
<evidence type="ECO:0000313" key="1">
    <source>
        <dbReference type="EMBL" id="CCI40248.1"/>
    </source>
</evidence>
<reference evidence="1 2" key="1">
    <citation type="submission" date="2012-05" db="EMBL/GenBank/DDBJ databases">
        <title>Recombination and specialization in a pathogen metapopulation.</title>
        <authorList>
            <person name="Gardiner A."/>
            <person name="Kemen E."/>
            <person name="Schultz-Larsen T."/>
            <person name="MacLean D."/>
            <person name="Van Oosterhout C."/>
            <person name="Jones J.D.G."/>
        </authorList>
    </citation>
    <scope>NUCLEOTIDE SEQUENCE [LARGE SCALE GENOMIC DNA]</scope>
    <source>
        <strain evidence="1 2">Ac Nc2</strain>
    </source>
</reference>
<dbReference type="InParanoid" id="A0A024G1R0"/>
<dbReference type="Proteomes" id="UP000053237">
    <property type="component" value="Unassembled WGS sequence"/>
</dbReference>
<gene>
    <name evidence="1" type="ORF">BN9_010320</name>
</gene>
<dbReference type="AlphaFoldDB" id="A0A024G1R0"/>
<protein>
    <submittedName>
        <fullName evidence="1">Uncharacterized protein</fullName>
    </submittedName>
</protein>
<evidence type="ECO:0000313" key="2">
    <source>
        <dbReference type="Proteomes" id="UP000053237"/>
    </source>
</evidence>
<organism evidence="1 2">
    <name type="scientific">Albugo candida</name>
    <dbReference type="NCBI Taxonomy" id="65357"/>
    <lineage>
        <taxon>Eukaryota</taxon>
        <taxon>Sar</taxon>
        <taxon>Stramenopiles</taxon>
        <taxon>Oomycota</taxon>
        <taxon>Peronosporomycetes</taxon>
        <taxon>Albuginales</taxon>
        <taxon>Albuginaceae</taxon>
        <taxon>Albugo</taxon>
    </lineage>
</organism>
<proteinExistence type="predicted"/>